<evidence type="ECO:0000313" key="1">
    <source>
        <dbReference type="EMBL" id="MPC43571.1"/>
    </source>
</evidence>
<reference evidence="1 2" key="1">
    <citation type="submission" date="2019-05" db="EMBL/GenBank/DDBJ databases">
        <title>Another draft genome of Portunus trituberculatus and its Hox gene families provides insights of decapod evolution.</title>
        <authorList>
            <person name="Jeong J.-H."/>
            <person name="Song I."/>
            <person name="Kim S."/>
            <person name="Choi T."/>
            <person name="Kim D."/>
            <person name="Ryu S."/>
            <person name="Kim W."/>
        </authorList>
    </citation>
    <scope>NUCLEOTIDE SEQUENCE [LARGE SCALE GENOMIC DNA]</scope>
    <source>
        <tissue evidence="1">Muscle</tissue>
    </source>
</reference>
<organism evidence="1 2">
    <name type="scientific">Portunus trituberculatus</name>
    <name type="common">Swimming crab</name>
    <name type="synonym">Neptunus trituberculatus</name>
    <dbReference type="NCBI Taxonomy" id="210409"/>
    <lineage>
        <taxon>Eukaryota</taxon>
        <taxon>Metazoa</taxon>
        <taxon>Ecdysozoa</taxon>
        <taxon>Arthropoda</taxon>
        <taxon>Crustacea</taxon>
        <taxon>Multicrustacea</taxon>
        <taxon>Malacostraca</taxon>
        <taxon>Eumalacostraca</taxon>
        <taxon>Eucarida</taxon>
        <taxon>Decapoda</taxon>
        <taxon>Pleocyemata</taxon>
        <taxon>Brachyura</taxon>
        <taxon>Eubrachyura</taxon>
        <taxon>Portunoidea</taxon>
        <taxon>Portunidae</taxon>
        <taxon>Portuninae</taxon>
        <taxon>Portunus</taxon>
    </lineage>
</organism>
<accession>A0A5B7F8T0</accession>
<dbReference type="EMBL" id="VSRR010005894">
    <property type="protein sequence ID" value="MPC43571.1"/>
    <property type="molecule type" value="Genomic_DNA"/>
</dbReference>
<name>A0A5B7F8T0_PORTR</name>
<evidence type="ECO:0000313" key="2">
    <source>
        <dbReference type="Proteomes" id="UP000324222"/>
    </source>
</evidence>
<dbReference type="Proteomes" id="UP000324222">
    <property type="component" value="Unassembled WGS sequence"/>
</dbReference>
<sequence length="67" mass="7755">MKTRHVLKRLRCLQGTLNVALTTTSLWPEQCSSLPVATRHHRLAVIRTNCHRQKVITDLINAYNNDF</sequence>
<comment type="caution">
    <text evidence="1">The sequence shown here is derived from an EMBL/GenBank/DDBJ whole genome shotgun (WGS) entry which is preliminary data.</text>
</comment>
<proteinExistence type="predicted"/>
<keyword evidence="2" id="KW-1185">Reference proteome</keyword>
<gene>
    <name evidence="1" type="ORF">E2C01_037221</name>
</gene>
<protein>
    <submittedName>
        <fullName evidence="1">Uncharacterized protein</fullName>
    </submittedName>
</protein>
<dbReference type="AlphaFoldDB" id="A0A5B7F8T0"/>